<name>A0AC34FZ25_9BILA</name>
<dbReference type="WBParaSite" id="ES5_v2.g22596.t1">
    <property type="protein sequence ID" value="ES5_v2.g22596.t1"/>
    <property type="gene ID" value="ES5_v2.g22596"/>
</dbReference>
<evidence type="ECO:0000313" key="2">
    <source>
        <dbReference type="WBParaSite" id="ES5_v2.g22596.t1"/>
    </source>
</evidence>
<protein>
    <submittedName>
        <fullName evidence="2">Uncharacterized protein</fullName>
    </submittedName>
</protein>
<accession>A0AC34FZ25</accession>
<dbReference type="Proteomes" id="UP000887579">
    <property type="component" value="Unplaced"/>
</dbReference>
<reference evidence="2" key="1">
    <citation type="submission" date="2022-11" db="UniProtKB">
        <authorList>
            <consortium name="WormBaseParasite"/>
        </authorList>
    </citation>
    <scope>IDENTIFICATION</scope>
</reference>
<sequence length="155" mass="17735">MKVETAIFIFALIVVQALEARSTTGMSVDSQEIAETREMALKLAKHVQKLKSSRGQNDEEEGEVTVEIYSQEIAETREMALKMAKHVQKLKSMRGQNEEEEDDEYTEAYVKSAPLVTTRSNHRRHFATKSQAQMVQQRSKTINKKFLFLLPLLFG</sequence>
<evidence type="ECO:0000313" key="1">
    <source>
        <dbReference type="Proteomes" id="UP000887579"/>
    </source>
</evidence>
<organism evidence="1 2">
    <name type="scientific">Panagrolaimus sp. ES5</name>
    <dbReference type="NCBI Taxonomy" id="591445"/>
    <lineage>
        <taxon>Eukaryota</taxon>
        <taxon>Metazoa</taxon>
        <taxon>Ecdysozoa</taxon>
        <taxon>Nematoda</taxon>
        <taxon>Chromadorea</taxon>
        <taxon>Rhabditida</taxon>
        <taxon>Tylenchina</taxon>
        <taxon>Panagrolaimomorpha</taxon>
        <taxon>Panagrolaimoidea</taxon>
        <taxon>Panagrolaimidae</taxon>
        <taxon>Panagrolaimus</taxon>
    </lineage>
</organism>
<proteinExistence type="predicted"/>